<sequence>MYKPKEEGGFGFQELKSWNLALLDKIQGVERKGFKRCLARRLGVGAGDDEEQRWGISLALFFLPRYNIVDSMMFLATNMVAVTGVIFSLQKFPVRQSRPTLDSAFQRMHHPGAKDAQCKGTTKATTCASPHGSAPLVHAKCQFACLVLDHGLASLEPHTSLYVRNGSTFVAPRTSPFVCLVFGPWLRFFDLGQSLQPCTLPHLCCCFACLAYMPCLHNHHVCSCMAGALDSNLRTGTILHCLCALCTATPESLPSLQDLGLDNPMLPLRCLACLAHMLGPLDCQPYAAASLAAWHVLRTCLTRWVCQVFLPQDLGLDSAPRTVGSLLGMSVHMSGLLDKVKSAQGVRSNSIPIDKKCTSKVHRSIAKANESQAFVNEKILVCSIKDNFPCTAEHYFTLLLSDDSKFFKEFLLARNDADICNAEDYDRVLRGGPFIVFGCPVSKVTPYGVFLLMRGASTVTGLVNWHGRPLFTDQLTRQWGRINYVRVLVKVDITKEPLDILPAILPGGVEGAGAVHNTVMTEPVEANQISELVMKGALQAHTDATAMLDVETQKVGTCCEISYDGVKEKWEVQYKRGGHRKKRQDATLVEKQQL</sequence>
<keyword evidence="2" id="KW-1185">Reference proteome</keyword>
<organism evidence="1 2">
    <name type="scientific">Zingiber officinale</name>
    <name type="common">Ginger</name>
    <name type="synonym">Amomum zingiber</name>
    <dbReference type="NCBI Taxonomy" id="94328"/>
    <lineage>
        <taxon>Eukaryota</taxon>
        <taxon>Viridiplantae</taxon>
        <taxon>Streptophyta</taxon>
        <taxon>Embryophyta</taxon>
        <taxon>Tracheophyta</taxon>
        <taxon>Spermatophyta</taxon>
        <taxon>Magnoliopsida</taxon>
        <taxon>Liliopsida</taxon>
        <taxon>Zingiberales</taxon>
        <taxon>Zingiberaceae</taxon>
        <taxon>Zingiber</taxon>
    </lineage>
</organism>
<dbReference type="Proteomes" id="UP000734854">
    <property type="component" value="Unassembled WGS sequence"/>
</dbReference>
<evidence type="ECO:0000313" key="2">
    <source>
        <dbReference type="Proteomes" id="UP000734854"/>
    </source>
</evidence>
<comment type="caution">
    <text evidence="1">The sequence shown here is derived from an EMBL/GenBank/DDBJ whole genome shotgun (WGS) entry which is preliminary data.</text>
</comment>
<dbReference type="InterPro" id="IPR044655">
    <property type="entry name" value="BAGP1-like"/>
</dbReference>
<reference evidence="1 2" key="1">
    <citation type="submission" date="2020-08" db="EMBL/GenBank/DDBJ databases">
        <title>Plant Genome Project.</title>
        <authorList>
            <person name="Zhang R.-G."/>
        </authorList>
    </citation>
    <scope>NUCLEOTIDE SEQUENCE [LARGE SCALE GENOMIC DNA]</scope>
    <source>
        <tissue evidence="1">Rhizome</tissue>
    </source>
</reference>
<gene>
    <name evidence="1" type="ORF">ZIOFF_030761</name>
</gene>
<protein>
    <submittedName>
        <fullName evidence="1">Uncharacterized protein</fullName>
    </submittedName>
</protein>
<evidence type="ECO:0000313" key="1">
    <source>
        <dbReference type="EMBL" id="KAG6512636.1"/>
    </source>
</evidence>
<proteinExistence type="predicted"/>
<dbReference type="EMBL" id="JACMSC010000008">
    <property type="protein sequence ID" value="KAG6512636.1"/>
    <property type="molecule type" value="Genomic_DNA"/>
</dbReference>
<accession>A0A8J5LC06</accession>
<dbReference type="PANTHER" id="PTHR47038:SF1">
    <property type="entry name" value="BAG-ASSOCIATED GRAM PROTEIN 1"/>
    <property type="match status" value="1"/>
</dbReference>
<dbReference type="AlphaFoldDB" id="A0A8J5LC06"/>
<dbReference type="PANTHER" id="PTHR47038">
    <property type="entry name" value="BAG-ASSOCIATED GRAM PROTEIN 1"/>
    <property type="match status" value="1"/>
</dbReference>
<name>A0A8J5LC06_ZINOF</name>